<dbReference type="FunFam" id="2.60.40.10:FF:000132">
    <property type="entry name" value="Inositol polyphosphate 5-phosphatase OCRL-1 isoform b"/>
    <property type="match status" value="1"/>
</dbReference>
<reference evidence="2" key="1">
    <citation type="submission" date="2021-12" db="EMBL/GenBank/DDBJ databases">
        <authorList>
            <person name="King R."/>
        </authorList>
    </citation>
    <scope>NUCLEOTIDE SEQUENCE</scope>
</reference>
<protein>
    <recommendedName>
        <fullName evidence="1">Reverse transcriptase domain-containing protein</fullName>
    </recommendedName>
</protein>
<dbReference type="Pfam" id="PF22669">
    <property type="entry name" value="Exo_endo_phos2"/>
    <property type="match status" value="1"/>
</dbReference>
<dbReference type="GO" id="GO:0016020">
    <property type="term" value="C:membrane"/>
    <property type="evidence" value="ECO:0007669"/>
    <property type="project" value="TreeGrafter"/>
</dbReference>
<dbReference type="InterPro" id="IPR037793">
    <property type="entry name" value="OCRL1/INPP5B_INPP5c"/>
</dbReference>
<dbReference type="Pfam" id="PF21310">
    <property type="entry name" value="OCRL-like_ASH"/>
    <property type="match status" value="1"/>
</dbReference>
<dbReference type="InterPro" id="IPR013783">
    <property type="entry name" value="Ig-like_fold"/>
</dbReference>
<evidence type="ECO:0000313" key="2">
    <source>
        <dbReference type="EMBL" id="CAH0382748.1"/>
    </source>
</evidence>
<dbReference type="GO" id="GO:0046856">
    <property type="term" value="P:phosphatidylinositol dephosphorylation"/>
    <property type="evidence" value="ECO:0007669"/>
    <property type="project" value="InterPro"/>
</dbReference>
<proteinExistence type="predicted"/>
<organism evidence="2 3">
    <name type="scientific">Bemisia tabaci</name>
    <name type="common">Sweetpotato whitefly</name>
    <name type="synonym">Aleurodes tabaci</name>
    <dbReference type="NCBI Taxonomy" id="7038"/>
    <lineage>
        <taxon>Eukaryota</taxon>
        <taxon>Metazoa</taxon>
        <taxon>Ecdysozoa</taxon>
        <taxon>Arthropoda</taxon>
        <taxon>Hexapoda</taxon>
        <taxon>Insecta</taxon>
        <taxon>Pterygota</taxon>
        <taxon>Neoptera</taxon>
        <taxon>Paraneoptera</taxon>
        <taxon>Hemiptera</taxon>
        <taxon>Sternorrhyncha</taxon>
        <taxon>Aleyrodoidea</taxon>
        <taxon>Aleyrodidae</taxon>
        <taxon>Aleyrodinae</taxon>
        <taxon>Bemisia</taxon>
    </lineage>
</organism>
<dbReference type="PANTHER" id="PTHR11200">
    <property type="entry name" value="INOSITOL 5-PHOSPHATASE"/>
    <property type="match status" value="1"/>
</dbReference>
<gene>
    <name evidence="2" type="ORF">BEMITA_LOCUS2252</name>
</gene>
<dbReference type="AlphaFoldDB" id="A0A9N9ZZQ1"/>
<dbReference type="EMBL" id="OU963871">
    <property type="protein sequence ID" value="CAH0382748.1"/>
    <property type="molecule type" value="Genomic_DNA"/>
</dbReference>
<dbReference type="GO" id="GO:0004439">
    <property type="term" value="F:phosphatidylinositol-4,5-bisphosphate 5-phosphatase activity"/>
    <property type="evidence" value="ECO:0007669"/>
    <property type="project" value="TreeGrafter"/>
</dbReference>
<dbReference type="GO" id="GO:0052745">
    <property type="term" value="F:inositol phosphate phosphatase activity"/>
    <property type="evidence" value="ECO:0007669"/>
    <property type="project" value="InterPro"/>
</dbReference>
<dbReference type="SMART" id="SM00128">
    <property type="entry name" value="IPPc"/>
    <property type="match status" value="1"/>
</dbReference>
<dbReference type="PROSITE" id="PS50878">
    <property type="entry name" value="RT_POL"/>
    <property type="match status" value="1"/>
</dbReference>
<dbReference type="InterPro" id="IPR048869">
    <property type="entry name" value="OCRL-1_2_ASH"/>
</dbReference>
<dbReference type="Gene3D" id="3.60.10.10">
    <property type="entry name" value="Endonuclease/exonuclease/phosphatase"/>
    <property type="match status" value="1"/>
</dbReference>
<name>A0A9N9ZZQ1_BEMTA</name>
<feature type="domain" description="Reverse transcriptase" evidence="1">
    <location>
        <begin position="1"/>
        <end position="223"/>
    </location>
</feature>
<evidence type="ECO:0000259" key="1">
    <source>
        <dbReference type="PROSITE" id="PS50878"/>
    </source>
</evidence>
<sequence>MAKIFEFILNSRLIQSFTPITAQFGFRKGKNTTDAITRITKIYEHHTKNNNTQRRPLLLLNLDIKNAFNSVSWQDIIETMYKRKIPLYTIETMKSYLSNRFLVFSDFIIKLAAQGGCLSPTIWLLIFDEILNLNTTPEIRKQTYANDTLLIITGTNMQEIQITTKIVTEQIKQELKKKDLITEDRKTEALLLHGPRKAGEIDLLIGKAQITAGPSLTSLGFKITRAIRMNLHIKASCEKAKKVANHFRPLLPNLHGPTLMRRKLMIHAVLSIIFYGVTTWAADCNTKKNREEIRKTLKSLKLALCCAYRTTSDFCLNVISGIPSETILIKEKISKYNKEDPEEIQKYKIARWTVEWESSLNKWIKRLIPELHLWIKRRHGQPDFFLTQFLTGHGAFADYLYKFKKRHNLHCPYCTNETKDTVFVGTWNVNGQSPTCKLNQWLSVEPEPPDIYAVGFQELDLSKEAFLFNDTPREEEWQNAVIAALHPMGRYRKVALVRLVGMMLLVFAQEQHAPHIRDVATETVGTGIMGKLGNKGGVAVRFDLHSSSLCFVNSHLAAHVEEFERRNQDYHDICSRISFSKFLPPKSIKDHDQIYWLGDLNYRITDMDVNLVKSYIEKENYKAIIEYDQLKQQHKKGNVFVNYKEGEINFRPTYKYDTGTDDWDSSEKNRAPAWCDRVLWKGDAIHQLSYQSHPSLRISDHKPVSAVFNSEIRFIDAQKYRKIHEEVMKKLDKLENEFLPQVTVEQTEIVFNSVRFMEPQTKELIIANNGQVPVQFEFIKKLDEGHYCKDWLNIEPFMGFIMTGEKCDIKLEIYVDKQSASKLNAGQDKLSDILVLHLKGGKDIFITVTGSYERSCFGSSLEALARISVPVKEIPAERLKELPERRGEVGLAQDDTAVVWHCRGVDFCMDHD</sequence>
<dbReference type="PANTHER" id="PTHR11200:SF300">
    <property type="entry name" value="TYPE II INOSITOL 1,4,5-TRISPHOSPHATE 5-PHOSPHATASE"/>
    <property type="match status" value="1"/>
</dbReference>
<dbReference type="CDD" id="cd09093">
    <property type="entry name" value="INPP5c_INPP5B"/>
    <property type="match status" value="1"/>
</dbReference>
<evidence type="ECO:0000313" key="3">
    <source>
        <dbReference type="Proteomes" id="UP001152759"/>
    </source>
</evidence>
<dbReference type="InterPro" id="IPR036691">
    <property type="entry name" value="Endo/exonu/phosph_ase_sf"/>
</dbReference>
<dbReference type="FunFam" id="3.60.10.10:FF:000004">
    <property type="entry name" value="Type II inositol 1,4,5-trisphosphate 5-phosphatase"/>
    <property type="match status" value="1"/>
</dbReference>
<accession>A0A9N9ZZQ1</accession>
<dbReference type="Proteomes" id="UP001152759">
    <property type="component" value="Chromosome 10"/>
</dbReference>
<dbReference type="InterPro" id="IPR000300">
    <property type="entry name" value="IPPc"/>
</dbReference>
<dbReference type="Gene3D" id="2.60.40.10">
    <property type="entry name" value="Immunoglobulins"/>
    <property type="match status" value="1"/>
</dbReference>
<dbReference type="Pfam" id="PF00078">
    <property type="entry name" value="RVT_1"/>
    <property type="match status" value="1"/>
</dbReference>
<keyword evidence="3" id="KW-1185">Reference proteome</keyword>
<dbReference type="SUPFAM" id="SSF56219">
    <property type="entry name" value="DNase I-like"/>
    <property type="match status" value="1"/>
</dbReference>
<dbReference type="InterPro" id="IPR000477">
    <property type="entry name" value="RT_dom"/>
</dbReference>
<dbReference type="InterPro" id="IPR046985">
    <property type="entry name" value="IP5"/>
</dbReference>